<sequence>MLGVMVLQGVLDVSRLLRALPTRKSSGGQRKAKNCLTKDKDDHQFSVDALVKQYLKQPMSPLHWNIMRDFDIENKTGVSKRENFPGTVVSWGDNDGVYY</sequence>
<comment type="caution">
    <text evidence="1">The sequence shown here is derived from an EMBL/GenBank/DDBJ whole genome shotgun (WGS) entry which is preliminary data.</text>
</comment>
<proteinExistence type="predicted"/>
<gene>
    <name evidence="1" type="ORF">PR001_g2715</name>
</gene>
<reference evidence="1 2" key="1">
    <citation type="submission" date="2018-09" db="EMBL/GenBank/DDBJ databases">
        <title>Genomic investigation of the strawberry pathogen Phytophthora fragariae indicates pathogenicity is determined by transcriptional variation in three key races.</title>
        <authorList>
            <person name="Adams T.M."/>
            <person name="Armitage A.D."/>
            <person name="Sobczyk M.K."/>
            <person name="Bates H.J."/>
            <person name="Dunwell J.M."/>
            <person name="Nellist C.F."/>
            <person name="Harrison R.J."/>
        </authorList>
    </citation>
    <scope>NUCLEOTIDE SEQUENCE [LARGE SCALE GENOMIC DNA]</scope>
    <source>
        <strain evidence="1 2">SCRP249</strain>
    </source>
</reference>
<dbReference type="AlphaFoldDB" id="A0A6A3NWS2"/>
<name>A0A6A3NWS2_9STRA</name>
<dbReference type="Proteomes" id="UP000429607">
    <property type="component" value="Unassembled WGS sequence"/>
</dbReference>
<evidence type="ECO:0000313" key="1">
    <source>
        <dbReference type="EMBL" id="KAE9050081.1"/>
    </source>
</evidence>
<organism evidence="1 2">
    <name type="scientific">Phytophthora rubi</name>
    <dbReference type="NCBI Taxonomy" id="129364"/>
    <lineage>
        <taxon>Eukaryota</taxon>
        <taxon>Sar</taxon>
        <taxon>Stramenopiles</taxon>
        <taxon>Oomycota</taxon>
        <taxon>Peronosporomycetes</taxon>
        <taxon>Peronosporales</taxon>
        <taxon>Peronosporaceae</taxon>
        <taxon>Phytophthora</taxon>
    </lineage>
</organism>
<evidence type="ECO:0000313" key="2">
    <source>
        <dbReference type="Proteomes" id="UP000429607"/>
    </source>
</evidence>
<accession>A0A6A3NWS2</accession>
<dbReference type="EMBL" id="QXFV01000095">
    <property type="protein sequence ID" value="KAE9050081.1"/>
    <property type="molecule type" value="Genomic_DNA"/>
</dbReference>
<protein>
    <submittedName>
        <fullName evidence="1">Uncharacterized protein</fullName>
    </submittedName>
</protein>